<proteinExistence type="predicted"/>
<dbReference type="Proteomes" id="UP000825729">
    <property type="component" value="Unassembled WGS sequence"/>
</dbReference>
<organism evidence="1 2">
    <name type="scientific">Aristolochia fimbriata</name>
    <name type="common">White veined hardy Dutchman's pipe vine</name>
    <dbReference type="NCBI Taxonomy" id="158543"/>
    <lineage>
        <taxon>Eukaryota</taxon>
        <taxon>Viridiplantae</taxon>
        <taxon>Streptophyta</taxon>
        <taxon>Embryophyta</taxon>
        <taxon>Tracheophyta</taxon>
        <taxon>Spermatophyta</taxon>
        <taxon>Magnoliopsida</taxon>
        <taxon>Magnoliidae</taxon>
        <taxon>Piperales</taxon>
        <taxon>Aristolochiaceae</taxon>
        <taxon>Aristolochia</taxon>
    </lineage>
</organism>
<reference evidence="1 2" key="1">
    <citation type="submission" date="2021-07" db="EMBL/GenBank/DDBJ databases">
        <title>The Aristolochia fimbriata genome: insights into angiosperm evolution, floral development and chemical biosynthesis.</title>
        <authorList>
            <person name="Jiao Y."/>
        </authorList>
    </citation>
    <scope>NUCLEOTIDE SEQUENCE [LARGE SCALE GENOMIC DNA]</scope>
    <source>
        <strain evidence="1">IBCAS-2021</strain>
        <tissue evidence="1">Leaf</tissue>
    </source>
</reference>
<name>A0AAV7EYX8_ARIFI</name>
<dbReference type="EMBL" id="JAINDJ010000003">
    <property type="protein sequence ID" value="KAG9453101.1"/>
    <property type="molecule type" value="Genomic_DNA"/>
</dbReference>
<dbReference type="AlphaFoldDB" id="A0AAV7EYX8"/>
<sequence>MIRRGDFVGSIILSGSGGAGNPPSGGEGGKLLITVLDILESAKANLDTSAGATASFVFDGLETEFGAQGDGRRCIKDR</sequence>
<evidence type="ECO:0000313" key="1">
    <source>
        <dbReference type="EMBL" id="KAG9453101.1"/>
    </source>
</evidence>
<evidence type="ECO:0000313" key="2">
    <source>
        <dbReference type="Proteomes" id="UP000825729"/>
    </source>
</evidence>
<accession>A0AAV7EYX8</accession>
<keyword evidence="2" id="KW-1185">Reference proteome</keyword>
<gene>
    <name evidence="1" type="ORF">H6P81_006005</name>
</gene>
<protein>
    <submittedName>
        <fullName evidence="1">Uncharacterized protein</fullName>
    </submittedName>
</protein>
<comment type="caution">
    <text evidence="1">The sequence shown here is derived from an EMBL/GenBank/DDBJ whole genome shotgun (WGS) entry which is preliminary data.</text>
</comment>